<keyword evidence="2" id="KW-1185">Reference proteome</keyword>
<evidence type="ECO:0000313" key="2">
    <source>
        <dbReference type="Proteomes" id="UP000822688"/>
    </source>
</evidence>
<accession>A0A8T0IGT5</accession>
<evidence type="ECO:0000313" key="1">
    <source>
        <dbReference type="EMBL" id="KAG0582994.1"/>
    </source>
</evidence>
<sequence>MICGSNFVVCVFLRLVLRMNLGVARRFGVVVGGVAVVCDLCLGMGGGGLEGSQMRSCVDAHSFPSGGSSRILCWFFVVGRELERSAGSRRVIFRELYVFVAILAPKGF</sequence>
<gene>
    <name evidence="1" type="ORF">KC19_3G100500</name>
</gene>
<proteinExistence type="predicted"/>
<reference evidence="1" key="1">
    <citation type="submission" date="2020-06" db="EMBL/GenBank/DDBJ databases">
        <title>WGS assembly of Ceratodon purpureus strain R40.</title>
        <authorList>
            <person name="Carey S.B."/>
            <person name="Jenkins J."/>
            <person name="Shu S."/>
            <person name="Lovell J.T."/>
            <person name="Sreedasyam A."/>
            <person name="Maumus F."/>
            <person name="Tiley G.P."/>
            <person name="Fernandez-Pozo N."/>
            <person name="Barry K."/>
            <person name="Chen C."/>
            <person name="Wang M."/>
            <person name="Lipzen A."/>
            <person name="Daum C."/>
            <person name="Saski C.A."/>
            <person name="Payton A.C."/>
            <person name="Mcbreen J.C."/>
            <person name="Conrad R.E."/>
            <person name="Kollar L.M."/>
            <person name="Olsson S."/>
            <person name="Huttunen S."/>
            <person name="Landis J.B."/>
            <person name="Wickett N.J."/>
            <person name="Johnson M.G."/>
            <person name="Rensing S.A."/>
            <person name="Grimwood J."/>
            <person name="Schmutz J."/>
            <person name="Mcdaniel S.F."/>
        </authorList>
    </citation>
    <scope>NUCLEOTIDE SEQUENCE</scope>
    <source>
        <strain evidence="1">R40</strain>
    </source>
</reference>
<protein>
    <submittedName>
        <fullName evidence="1">Uncharacterized protein</fullName>
    </submittedName>
</protein>
<name>A0A8T0IGT5_CERPU</name>
<dbReference type="AlphaFoldDB" id="A0A8T0IGT5"/>
<dbReference type="Proteomes" id="UP000822688">
    <property type="component" value="Chromosome 3"/>
</dbReference>
<dbReference type="EMBL" id="CM026423">
    <property type="protein sequence ID" value="KAG0582994.1"/>
    <property type="molecule type" value="Genomic_DNA"/>
</dbReference>
<organism evidence="1 2">
    <name type="scientific">Ceratodon purpureus</name>
    <name type="common">Fire moss</name>
    <name type="synonym">Dicranum purpureum</name>
    <dbReference type="NCBI Taxonomy" id="3225"/>
    <lineage>
        <taxon>Eukaryota</taxon>
        <taxon>Viridiplantae</taxon>
        <taxon>Streptophyta</taxon>
        <taxon>Embryophyta</taxon>
        <taxon>Bryophyta</taxon>
        <taxon>Bryophytina</taxon>
        <taxon>Bryopsida</taxon>
        <taxon>Dicranidae</taxon>
        <taxon>Pseudoditrichales</taxon>
        <taxon>Ditrichaceae</taxon>
        <taxon>Ceratodon</taxon>
    </lineage>
</organism>
<comment type="caution">
    <text evidence="1">The sequence shown here is derived from an EMBL/GenBank/DDBJ whole genome shotgun (WGS) entry which is preliminary data.</text>
</comment>